<dbReference type="EnsemblBacteria" id="CAF27391">
    <property type="protein sequence ID" value="CAF27391"/>
    <property type="gene ID" value="BH05830"/>
</dbReference>
<dbReference type="NCBIfam" id="TIGR00738">
    <property type="entry name" value="rrf2_super"/>
    <property type="match status" value="1"/>
</dbReference>
<keyword evidence="3" id="KW-1185">Reference proteome</keyword>
<evidence type="ECO:0000313" key="2">
    <source>
        <dbReference type="EMBL" id="CAF27391.1"/>
    </source>
</evidence>
<dbReference type="OrthoDB" id="9795923at2"/>
<dbReference type="InterPro" id="IPR036388">
    <property type="entry name" value="WH-like_DNA-bd_sf"/>
</dbReference>
<dbReference type="eggNOG" id="COG1959">
    <property type="taxonomic scope" value="Bacteria"/>
</dbReference>
<dbReference type="GeneID" id="92985242"/>
<dbReference type="GO" id="GO:0003677">
    <property type="term" value="F:DNA binding"/>
    <property type="evidence" value="ECO:0007669"/>
    <property type="project" value="UniProtKB-KW"/>
</dbReference>
<accession>A0A0H3M5A6</accession>
<proteinExistence type="predicted"/>
<dbReference type="NCBIfam" id="NF008886">
    <property type="entry name" value="PRK11920.1"/>
    <property type="match status" value="1"/>
</dbReference>
<dbReference type="PROSITE" id="PS51197">
    <property type="entry name" value="HTH_RRF2_2"/>
    <property type="match status" value="1"/>
</dbReference>
<organism evidence="2 3">
    <name type="scientific">Bartonella henselae (strain ATCC 49882 / DSM 28221 / CCUG 30454 / Houston 1)</name>
    <name type="common">Rochalimaea henselae</name>
    <dbReference type="NCBI Taxonomy" id="283166"/>
    <lineage>
        <taxon>Bacteria</taxon>
        <taxon>Pseudomonadati</taxon>
        <taxon>Pseudomonadota</taxon>
        <taxon>Alphaproteobacteria</taxon>
        <taxon>Hyphomicrobiales</taxon>
        <taxon>Bartonellaceae</taxon>
        <taxon>Bartonella</taxon>
    </lineage>
</organism>
<dbReference type="Pfam" id="PF02082">
    <property type="entry name" value="Rrf2"/>
    <property type="match status" value="1"/>
</dbReference>
<dbReference type="AlphaFoldDB" id="A0A0H3M5A6"/>
<evidence type="ECO:0000313" key="3">
    <source>
        <dbReference type="Proteomes" id="UP000000421"/>
    </source>
</evidence>
<evidence type="ECO:0000256" key="1">
    <source>
        <dbReference type="ARBA" id="ARBA00023125"/>
    </source>
</evidence>
<dbReference type="SUPFAM" id="SSF46785">
    <property type="entry name" value="Winged helix' DNA-binding domain"/>
    <property type="match status" value="1"/>
</dbReference>
<accession>A0A0K8IZW3</accession>
<dbReference type="GO" id="GO:0003700">
    <property type="term" value="F:DNA-binding transcription factor activity"/>
    <property type="evidence" value="ECO:0007669"/>
    <property type="project" value="TreeGrafter"/>
</dbReference>
<dbReference type="SMR" id="A0A0H3M5A6"/>
<keyword evidence="1" id="KW-0238">DNA-binding</keyword>
<dbReference type="PANTHER" id="PTHR33221">
    <property type="entry name" value="WINGED HELIX-TURN-HELIX TRANSCRIPTIONAL REGULATOR, RRF2 FAMILY"/>
    <property type="match status" value="1"/>
</dbReference>
<dbReference type="RefSeq" id="WP_011180512.1">
    <property type="nucleotide sequence ID" value="NC_005956.1"/>
</dbReference>
<reference evidence="2 3" key="1">
    <citation type="journal article" date="2004" name="Proc. Natl. Acad. Sci. U.S.A.">
        <title>The louse-borne human pathogen Bartonella quintana is a genomic derivative of the zoonotic agent Bartonella henselae.</title>
        <authorList>
            <person name="Alsmark U.C.M."/>
            <person name="Frank A.C."/>
            <person name="Karlberg E.O."/>
            <person name="Legault B.-A."/>
            <person name="Ardell D.H."/>
            <person name="Canbaeck B."/>
            <person name="Eriksson A.-S."/>
            <person name="Naeslund A.K."/>
            <person name="Handley S.A."/>
            <person name="Huvet M."/>
            <person name="La Scola B."/>
            <person name="Holmberg M."/>
            <person name="Andersson S.G.E."/>
        </authorList>
    </citation>
    <scope>NUCLEOTIDE SEQUENCE [LARGE SCALE GENOMIC DNA]</scope>
    <source>
        <strain evidence="3">ATCC 49882 / DSM 28221 / CCUG 30454 / Houston 1</strain>
    </source>
</reference>
<name>A0A0H3M5A6_BARHE</name>
<dbReference type="InterPro" id="IPR036390">
    <property type="entry name" value="WH_DNA-bd_sf"/>
</dbReference>
<dbReference type="PaxDb" id="283166-BH05830"/>
<gene>
    <name evidence="2" type="ordered locus">BH05830</name>
</gene>
<dbReference type="PANTHER" id="PTHR33221:SF4">
    <property type="entry name" value="HTH-TYPE TRANSCRIPTIONAL REPRESSOR NSRR"/>
    <property type="match status" value="1"/>
</dbReference>
<dbReference type="InterPro" id="IPR000944">
    <property type="entry name" value="Tscrpt_reg_Rrf2"/>
</dbReference>
<evidence type="ECO:0008006" key="4">
    <source>
        <dbReference type="Google" id="ProtNLM"/>
    </source>
</evidence>
<dbReference type="Gene3D" id="1.10.10.10">
    <property type="entry name" value="Winged helix-like DNA-binding domain superfamily/Winged helix DNA-binding domain"/>
    <property type="match status" value="1"/>
</dbReference>
<dbReference type="EMBL" id="BX897699">
    <property type="protein sequence ID" value="CAF27391.1"/>
    <property type="molecule type" value="Genomic_DNA"/>
</dbReference>
<sequence length="155" mass="17257">MRLTKQTNYALRILMYCADNQESLSRIPEIAKAYAVSELFLFKILQPLVEAGFVKTVRGRNGGVKLAKPAAEISVADVVKVTEDNFSMAECFDNAKSNCPLIDFCSLNTALQKALNAFFDVLSVISLADLQRPSFRNQLKIDNREIINSNHVKGN</sequence>
<dbReference type="Proteomes" id="UP000000421">
    <property type="component" value="Chromosome"/>
</dbReference>
<dbReference type="GO" id="GO:0005829">
    <property type="term" value="C:cytosol"/>
    <property type="evidence" value="ECO:0007669"/>
    <property type="project" value="TreeGrafter"/>
</dbReference>
<protein>
    <recommendedName>
        <fullName evidence="4">Iron-responsive transcriptional regulator</fullName>
    </recommendedName>
</protein>
<dbReference type="KEGG" id="bhe:BH05830"/>